<gene>
    <name evidence="8" type="ORF">SAMN05444405_11287</name>
</gene>
<protein>
    <submittedName>
        <fullName evidence="8">Starch-binding associating with outer membrane</fullName>
    </submittedName>
</protein>
<dbReference type="EMBL" id="FQTV01000012">
    <property type="protein sequence ID" value="SHF70855.1"/>
    <property type="molecule type" value="Genomic_DNA"/>
</dbReference>
<feature type="domain" description="SusD-like N-terminal" evidence="7">
    <location>
        <begin position="101"/>
        <end position="232"/>
    </location>
</feature>
<dbReference type="SUPFAM" id="SSF48452">
    <property type="entry name" value="TPR-like"/>
    <property type="match status" value="1"/>
</dbReference>
<dbReference type="Pfam" id="PF07980">
    <property type="entry name" value="SusD_RagB"/>
    <property type="match status" value="1"/>
</dbReference>
<evidence type="ECO:0000313" key="8">
    <source>
        <dbReference type="EMBL" id="SHF70855.1"/>
    </source>
</evidence>
<name>A0A1M5DV86_9BACE</name>
<dbReference type="InterPro" id="IPR033985">
    <property type="entry name" value="SusD-like_N"/>
</dbReference>
<dbReference type="GO" id="GO:0009279">
    <property type="term" value="C:cell outer membrane"/>
    <property type="evidence" value="ECO:0007669"/>
    <property type="project" value="UniProtKB-SubCell"/>
</dbReference>
<dbReference type="Pfam" id="PF14322">
    <property type="entry name" value="SusD-like_3"/>
    <property type="match status" value="1"/>
</dbReference>
<comment type="similarity">
    <text evidence="2">Belongs to the SusD family.</text>
</comment>
<proteinExistence type="inferred from homology"/>
<keyword evidence="4" id="KW-0472">Membrane</keyword>
<organism evidence="8 9">
    <name type="scientific">Bacteroides luti</name>
    <dbReference type="NCBI Taxonomy" id="1297750"/>
    <lineage>
        <taxon>Bacteria</taxon>
        <taxon>Pseudomonadati</taxon>
        <taxon>Bacteroidota</taxon>
        <taxon>Bacteroidia</taxon>
        <taxon>Bacteroidales</taxon>
        <taxon>Bacteroidaceae</taxon>
        <taxon>Bacteroides</taxon>
    </lineage>
</organism>
<dbReference type="Gene3D" id="1.25.40.390">
    <property type="match status" value="1"/>
</dbReference>
<accession>A0A1M5DV86</accession>
<dbReference type="InterPro" id="IPR012944">
    <property type="entry name" value="SusD_RagB_dom"/>
</dbReference>
<dbReference type="PROSITE" id="PS51257">
    <property type="entry name" value="PROKAR_LIPOPROTEIN"/>
    <property type="match status" value="1"/>
</dbReference>
<dbReference type="Proteomes" id="UP000184509">
    <property type="component" value="Unassembled WGS sequence"/>
</dbReference>
<evidence type="ECO:0000256" key="2">
    <source>
        <dbReference type="ARBA" id="ARBA00006275"/>
    </source>
</evidence>
<evidence type="ECO:0000313" key="9">
    <source>
        <dbReference type="Proteomes" id="UP000184509"/>
    </source>
</evidence>
<comment type="subcellular location">
    <subcellularLocation>
        <location evidence="1">Cell outer membrane</location>
    </subcellularLocation>
</comment>
<evidence type="ECO:0000256" key="3">
    <source>
        <dbReference type="ARBA" id="ARBA00022729"/>
    </source>
</evidence>
<feature type="domain" description="RagB/SusD" evidence="6">
    <location>
        <begin position="306"/>
        <end position="542"/>
    </location>
</feature>
<dbReference type="InterPro" id="IPR011990">
    <property type="entry name" value="TPR-like_helical_dom_sf"/>
</dbReference>
<evidence type="ECO:0000259" key="7">
    <source>
        <dbReference type="Pfam" id="PF14322"/>
    </source>
</evidence>
<sequence>MKKISKFCLLCSSAAILSSCVPDMDLNNPSQLSVDTYYKTAAQLELAVIPAYQCLISFNGVEGGYGRGAYYYMILPGDDFDHTFKCVGEELYPDTYSTPPSQGNITSAWKGFFEGVYASNTAIEKISNFSGEISETVKNRLLGEAYFLRGLHYMHLCALFGETIPLVDHSAQNQSDYYPTNAKPGEIYALIINDFQKASELLPLRSELYANVANKGRATKGTAQAYLAKAYMYRPILEKGKTAEFDKAAPLLKAVIDSKEYKLMDNFRANGLGGDNENNDESVFEVQMFNGTSWLGGDNSDSWRWQEIGVPDGTGSSWWNIAPNKKTYDEFEDGDPRRYMTLWCPGGAKYTELSGNVADWNYMMAHLSSDNDLYGTRKECPDYQIADIDDDINTRLMRYSDVLLMYAECLSETGNDSKAITDPTGPKYYIQQVRDRANKVVPSEQPHLWYQHSPGTIPNVDQLLSSGKVINGVAMNSIKNIIEHERYVEFCGEYLRYFDLLRWGMADAKWLDPLKALGWKEKAMYFPFPQSELNNNPNLKGNDMN</sequence>
<keyword evidence="5" id="KW-0998">Cell outer membrane</keyword>
<evidence type="ECO:0000256" key="1">
    <source>
        <dbReference type="ARBA" id="ARBA00004442"/>
    </source>
</evidence>
<keyword evidence="9" id="KW-1185">Reference proteome</keyword>
<keyword evidence="3" id="KW-0732">Signal</keyword>
<reference evidence="8 9" key="1">
    <citation type="submission" date="2016-11" db="EMBL/GenBank/DDBJ databases">
        <authorList>
            <person name="Jaros S."/>
            <person name="Januszkiewicz K."/>
            <person name="Wedrychowicz H."/>
        </authorList>
    </citation>
    <scope>NUCLEOTIDE SEQUENCE [LARGE SCALE GENOMIC DNA]</scope>
    <source>
        <strain evidence="8 9">DSM 26991</strain>
    </source>
</reference>
<dbReference type="RefSeq" id="WP_073402675.1">
    <property type="nucleotide sequence ID" value="NZ_FQTV01000012.1"/>
</dbReference>
<dbReference type="STRING" id="1297750.SAMN05444405_11287"/>
<evidence type="ECO:0000256" key="5">
    <source>
        <dbReference type="ARBA" id="ARBA00023237"/>
    </source>
</evidence>
<evidence type="ECO:0000256" key="4">
    <source>
        <dbReference type="ARBA" id="ARBA00023136"/>
    </source>
</evidence>
<dbReference type="AlphaFoldDB" id="A0A1M5DV86"/>
<evidence type="ECO:0000259" key="6">
    <source>
        <dbReference type="Pfam" id="PF07980"/>
    </source>
</evidence>